<name>A0A4R8VBR0_9MICO</name>
<dbReference type="AlphaFoldDB" id="A0A4R8VBR0"/>
<comment type="caution">
    <text evidence="1">The sequence shown here is derived from an EMBL/GenBank/DDBJ whole genome shotgun (WGS) entry which is preliminary data.</text>
</comment>
<evidence type="ECO:0000313" key="2">
    <source>
        <dbReference type="Proteomes" id="UP000298488"/>
    </source>
</evidence>
<protein>
    <submittedName>
        <fullName evidence="1">3-hydroxyacyl-CoA dehydrogenase</fullName>
    </submittedName>
</protein>
<proteinExistence type="predicted"/>
<keyword evidence="2" id="KW-1185">Reference proteome</keyword>
<dbReference type="OrthoDB" id="3266345at2"/>
<dbReference type="InterPro" id="IPR045596">
    <property type="entry name" value="DUF6459"/>
</dbReference>
<gene>
    <name evidence="1" type="ORF">E3N84_04815</name>
</gene>
<organism evidence="1 2">
    <name type="scientific">Terrimesophilobacter mesophilus</name>
    <dbReference type="NCBI Taxonomy" id="433647"/>
    <lineage>
        <taxon>Bacteria</taxon>
        <taxon>Bacillati</taxon>
        <taxon>Actinomycetota</taxon>
        <taxon>Actinomycetes</taxon>
        <taxon>Micrococcales</taxon>
        <taxon>Microbacteriaceae</taxon>
        <taxon>Terrimesophilobacter</taxon>
    </lineage>
</organism>
<evidence type="ECO:0000313" key="1">
    <source>
        <dbReference type="EMBL" id="TFB80761.1"/>
    </source>
</evidence>
<accession>A0A4R8VBR0</accession>
<dbReference type="Proteomes" id="UP000298488">
    <property type="component" value="Unassembled WGS sequence"/>
</dbReference>
<dbReference type="Pfam" id="PF20060">
    <property type="entry name" value="DUF6459"/>
    <property type="match status" value="1"/>
</dbReference>
<dbReference type="EMBL" id="SOFI01000003">
    <property type="protein sequence ID" value="TFB80761.1"/>
    <property type="molecule type" value="Genomic_DNA"/>
</dbReference>
<reference evidence="1 2" key="1">
    <citation type="submission" date="2019-03" db="EMBL/GenBank/DDBJ databases">
        <title>Genomics of glacier-inhabiting Cryobacterium strains.</title>
        <authorList>
            <person name="Liu Q."/>
            <person name="Xin Y.-H."/>
        </authorList>
    </citation>
    <scope>NUCLEOTIDE SEQUENCE [LARGE SCALE GENOMIC DNA]</scope>
    <source>
        <strain evidence="1 2">CGMCC 1.10440</strain>
    </source>
</reference>
<sequence length="143" mass="15886">MRIVRHSPTSVADTDLESDEFFAHQPSSRAALPGPRPLLENLTRCVIEILAGARDLEQISRWVTDDVYRHLLKRVVLSARARQVKGRAPARPAFSIGSISIFEPRDGVIESVVIVLGRARARAVAIRLEGLDSRWRATAINVL</sequence>